<dbReference type="Pfam" id="PF14009">
    <property type="entry name" value="PADRE"/>
    <property type="match status" value="1"/>
</dbReference>
<evidence type="ECO:0000313" key="4">
    <source>
        <dbReference type="Proteomes" id="UP001152561"/>
    </source>
</evidence>
<keyword evidence="1" id="KW-0040">ANK repeat</keyword>
<dbReference type="InterPro" id="IPR036770">
    <property type="entry name" value="Ankyrin_rpt-contain_sf"/>
</dbReference>
<evidence type="ECO:0000256" key="1">
    <source>
        <dbReference type="PROSITE-ProRule" id="PRU00023"/>
    </source>
</evidence>
<dbReference type="InterPro" id="IPR000719">
    <property type="entry name" value="Prot_kinase_dom"/>
</dbReference>
<dbReference type="PROSITE" id="PS50297">
    <property type="entry name" value="ANK_REP_REGION"/>
    <property type="match status" value="1"/>
</dbReference>
<comment type="caution">
    <text evidence="3">The sequence shown here is derived from an EMBL/GenBank/DDBJ whole genome shotgun (WGS) entry which is preliminary data.</text>
</comment>
<organism evidence="3 4">
    <name type="scientific">Anisodus acutangulus</name>
    <dbReference type="NCBI Taxonomy" id="402998"/>
    <lineage>
        <taxon>Eukaryota</taxon>
        <taxon>Viridiplantae</taxon>
        <taxon>Streptophyta</taxon>
        <taxon>Embryophyta</taxon>
        <taxon>Tracheophyta</taxon>
        <taxon>Spermatophyta</taxon>
        <taxon>Magnoliopsida</taxon>
        <taxon>eudicotyledons</taxon>
        <taxon>Gunneridae</taxon>
        <taxon>Pentapetalae</taxon>
        <taxon>asterids</taxon>
        <taxon>lamiids</taxon>
        <taxon>Solanales</taxon>
        <taxon>Solanaceae</taxon>
        <taxon>Solanoideae</taxon>
        <taxon>Hyoscyameae</taxon>
        <taxon>Anisodus</taxon>
    </lineage>
</organism>
<proteinExistence type="predicted"/>
<feature type="repeat" description="ANK" evidence="1">
    <location>
        <begin position="47"/>
        <end position="79"/>
    </location>
</feature>
<dbReference type="InterPro" id="IPR025322">
    <property type="entry name" value="PADRE_dom"/>
</dbReference>
<dbReference type="PROSITE" id="PS50088">
    <property type="entry name" value="ANK_REPEAT"/>
    <property type="match status" value="1"/>
</dbReference>
<reference evidence="4" key="1">
    <citation type="journal article" date="2023" name="Proc. Natl. Acad. Sci. U.S.A.">
        <title>Genomic and structural basis for evolution of tropane alkaloid biosynthesis.</title>
        <authorList>
            <person name="Wanga Y.-J."/>
            <person name="Taina T."/>
            <person name="Yua J.-Y."/>
            <person name="Lia J."/>
            <person name="Xua B."/>
            <person name="Chenc J."/>
            <person name="D'Auriad J.C."/>
            <person name="Huanga J.-P."/>
            <person name="Huanga S.-X."/>
        </authorList>
    </citation>
    <scope>NUCLEOTIDE SEQUENCE [LARGE SCALE GENOMIC DNA]</scope>
    <source>
        <strain evidence="4">cv. KIB-2019</strain>
    </source>
</reference>
<dbReference type="Proteomes" id="UP001152561">
    <property type="component" value="Unassembled WGS sequence"/>
</dbReference>
<dbReference type="InterPro" id="IPR002110">
    <property type="entry name" value="Ankyrin_rpt"/>
</dbReference>
<dbReference type="Gene3D" id="1.10.510.10">
    <property type="entry name" value="Transferase(Phosphotransferase) domain 1"/>
    <property type="match status" value="1"/>
</dbReference>
<dbReference type="Gene3D" id="1.25.40.20">
    <property type="entry name" value="Ankyrin repeat-containing domain"/>
    <property type="match status" value="1"/>
</dbReference>
<evidence type="ECO:0000313" key="3">
    <source>
        <dbReference type="EMBL" id="KAJ8545903.1"/>
    </source>
</evidence>
<dbReference type="SMART" id="SM00248">
    <property type="entry name" value="ANK"/>
    <property type="match status" value="2"/>
</dbReference>
<keyword evidence="4" id="KW-1185">Reference proteome</keyword>
<dbReference type="PROSITE" id="PS50011">
    <property type="entry name" value="PROTEIN_KINASE_DOM"/>
    <property type="match status" value="1"/>
</dbReference>
<sequence>MRHKDSSSGHFDMQLIGTFLSFASRGDRVGLNQMLRQGISPNVQDYDKRTALHLAASEGHASIVELLLAYKADVNLKDRWRRTPLTDAKLYGHRDICRILEVCGGKDSNSDQPLTVRHEGDSIEENIDISELNMQHSSMIEQGLFGESEMVKWRGTWVVKTAIKRVFSAKSICQKGMNYLHRHKPLPIVHNNLHPKNLLLHEGGHLKIGEYWVQILDNQIYANQDCCQLNNGCNLISHLCHDISKDICSFGLIFYQMLEGRQVTNTSSELMHVKSVDLEKKLYIGRYPSRILQLIEDCTSTVPSTRPSFATVIEILEEVSLLSGKTGQGGNKQSRGVKVIYPSGEISHFYQPIKAAELMLETPNFFLVNTRSLHIGRRFSALNADEDLEMGNVYAMFPMKRLNSFVSAGDMGALLLTANSVSKRVSIGSFRILPECAVEIKESQSNYYEQVSALPKLNFDDIEKFSSEEFKHRLSMRRSKKPLLETIAEEPVCSR</sequence>
<dbReference type="InterPro" id="IPR011009">
    <property type="entry name" value="Kinase-like_dom_sf"/>
</dbReference>
<dbReference type="SUPFAM" id="SSF48403">
    <property type="entry name" value="Ankyrin repeat"/>
    <property type="match status" value="1"/>
</dbReference>
<feature type="domain" description="Protein kinase" evidence="2">
    <location>
        <begin position="1"/>
        <end position="322"/>
    </location>
</feature>
<dbReference type="Pfam" id="PF12796">
    <property type="entry name" value="Ank_2"/>
    <property type="match status" value="1"/>
</dbReference>
<name>A0A9Q1LVS8_9SOLA</name>
<dbReference type="GO" id="GO:0004672">
    <property type="term" value="F:protein kinase activity"/>
    <property type="evidence" value="ECO:0007669"/>
    <property type="project" value="InterPro"/>
</dbReference>
<dbReference type="GO" id="GO:0005524">
    <property type="term" value="F:ATP binding"/>
    <property type="evidence" value="ECO:0007669"/>
    <property type="project" value="InterPro"/>
</dbReference>
<gene>
    <name evidence="3" type="ORF">K7X08_018486</name>
</gene>
<accession>A0A9Q1LVS8</accession>
<dbReference type="EMBL" id="JAJAGQ010000013">
    <property type="protein sequence ID" value="KAJ8545903.1"/>
    <property type="molecule type" value="Genomic_DNA"/>
</dbReference>
<dbReference type="SUPFAM" id="SSF56112">
    <property type="entry name" value="Protein kinase-like (PK-like)"/>
    <property type="match status" value="1"/>
</dbReference>
<dbReference type="AlphaFoldDB" id="A0A9Q1LVS8"/>
<dbReference type="Pfam" id="PF00069">
    <property type="entry name" value="Pkinase"/>
    <property type="match status" value="1"/>
</dbReference>
<protein>
    <recommendedName>
        <fullName evidence="2">Protein kinase domain-containing protein</fullName>
    </recommendedName>
</protein>
<evidence type="ECO:0000259" key="2">
    <source>
        <dbReference type="PROSITE" id="PS50011"/>
    </source>
</evidence>
<dbReference type="PANTHER" id="PTHR33052">
    <property type="entry name" value="DUF4228 DOMAIN PROTEIN-RELATED"/>
    <property type="match status" value="1"/>
</dbReference>
<dbReference type="OrthoDB" id="9995210at2759"/>